<feature type="binding site" evidence="10">
    <location>
        <position position="1190"/>
    </location>
    <ligand>
        <name>Zn(2+)</name>
        <dbReference type="ChEBI" id="CHEBI:29105"/>
        <label>1</label>
    </ligand>
</feature>
<dbReference type="PANTHER" id="PTHR19376:SF54">
    <property type="entry name" value="DNA-DIRECTED RNA POLYMERASE SUBUNIT BETA"/>
    <property type="match status" value="1"/>
</dbReference>
<dbReference type="GO" id="GO:0000287">
    <property type="term" value="F:magnesium ion binding"/>
    <property type="evidence" value="ECO:0007669"/>
    <property type="project" value="UniProtKB-UniRule"/>
</dbReference>
<comment type="catalytic activity">
    <reaction evidence="8 9 11">
        <text>RNA(n) + a ribonucleoside 5'-triphosphate = RNA(n+1) + diphosphate</text>
        <dbReference type="Rhea" id="RHEA:21248"/>
        <dbReference type="Rhea" id="RHEA-COMP:14527"/>
        <dbReference type="Rhea" id="RHEA-COMP:17342"/>
        <dbReference type="ChEBI" id="CHEBI:33019"/>
        <dbReference type="ChEBI" id="CHEBI:61557"/>
        <dbReference type="ChEBI" id="CHEBI:140395"/>
        <dbReference type="EC" id="2.7.7.6"/>
    </reaction>
</comment>
<dbReference type="CDD" id="cd01609">
    <property type="entry name" value="RNAP_beta'_N"/>
    <property type="match status" value="1"/>
</dbReference>
<feature type="binding site" evidence="10">
    <location>
        <position position="1206"/>
    </location>
    <ligand>
        <name>Zn(2+)</name>
        <dbReference type="ChEBI" id="CHEBI:29105"/>
        <label>1</label>
    </ligand>
</feature>
<dbReference type="InterPro" id="IPR014724">
    <property type="entry name" value="RNA_pol_RPB2_OB-fold"/>
</dbReference>
<feature type="binding site" evidence="10">
    <location>
        <position position="1584"/>
    </location>
    <ligand>
        <name>Mg(2+)</name>
        <dbReference type="ChEBI" id="CHEBI:18420"/>
    </ligand>
</feature>
<dbReference type="Pfam" id="PF00623">
    <property type="entry name" value="RNA_pol_Rpb1_2"/>
    <property type="match status" value="1"/>
</dbReference>
<evidence type="ECO:0000256" key="6">
    <source>
        <dbReference type="ARBA" id="ARBA00022723"/>
    </source>
</evidence>
<evidence type="ECO:0000256" key="7">
    <source>
        <dbReference type="ARBA" id="ARBA00023163"/>
    </source>
</evidence>
<dbReference type="Gene3D" id="1.10.1790.20">
    <property type="match status" value="1"/>
</dbReference>
<dbReference type="GO" id="GO:0032549">
    <property type="term" value="F:ribonucleoside binding"/>
    <property type="evidence" value="ECO:0007669"/>
    <property type="project" value="InterPro"/>
</dbReference>
<dbReference type="Pfam" id="PF04983">
    <property type="entry name" value="RNA_pol_Rpb1_3"/>
    <property type="match status" value="1"/>
</dbReference>
<dbReference type="CDD" id="cd00653">
    <property type="entry name" value="RNA_pol_B_RPB2"/>
    <property type="match status" value="1"/>
</dbReference>
<protein>
    <recommendedName>
        <fullName evidence="9 10">Multifunctional fusion protein</fullName>
    </recommendedName>
    <domain>
        <recommendedName>
            <fullName evidence="9">DNA-directed RNA polymerase subunit beta</fullName>
            <shortName evidence="9">RNAP subunit beta</shortName>
            <ecNumber evidence="9">2.7.7.6</ecNumber>
        </recommendedName>
        <alternativeName>
            <fullName evidence="9">RNA polymerase subunit beta</fullName>
        </alternativeName>
        <alternativeName>
            <fullName evidence="9">Transcriptase subunit beta</fullName>
        </alternativeName>
    </domain>
    <domain>
        <recommendedName>
            <fullName evidence="10">DNA-directed RNA polymerase subunit beta'</fullName>
            <shortName evidence="10">RNAP subunit beta'</shortName>
        </recommendedName>
        <alternativeName>
            <fullName evidence="10">RNA polymerase subunit beta'</fullName>
        </alternativeName>
        <alternativeName>
            <fullName evidence="10">Transcriptase subunit beta'</fullName>
        </alternativeName>
    </domain>
</protein>
<dbReference type="Pfam" id="PF10385">
    <property type="entry name" value="RNA_pol_Rpb2_45"/>
    <property type="match status" value="1"/>
</dbReference>
<comment type="similarity">
    <text evidence="9 12">Belongs to the RNA polymerase beta chain family.</text>
</comment>
<dbReference type="Pfam" id="PF04561">
    <property type="entry name" value="RNA_pol_Rpb2_2"/>
    <property type="match status" value="2"/>
</dbReference>
<dbReference type="Pfam" id="PF04563">
    <property type="entry name" value="RNA_pol_Rpb2_1"/>
    <property type="match status" value="1"/>
</dbReference>
<name>A0A399FY17_UNCN2</name>
<dbReference type="Gene3D" id="2.40.50.150">
    <property type="match status" value="1"/>
</dbReference>
<organism evidence="14 15">
    <name type="scientific">candidate division NPL-UPA2 bacterium Unc8</name>
    <dbReference type="NCBI Taxonomy" id="1980939"/>
    <lineage>
        <taxon>Bacteria</taxon>
    </lineage>
</organism>
<evidence type="ECO:0000313" key="14">
    <source>
        <dbReference type="EMBL" id="RII00309.1"/>
    </source>
</evidence>
<keyword evidence="4 9" id="KW-0808">Transferase</keyword>
<dbReference type="Gene3D" id="2.40.40.20">
    <property type="match status" value="1"/>
</dbReference>
<feature type="binding site" evidence="10">
    <location>
        <position position="1991"/>
    </location>
    <ligand>
        <name>Zn(2+)</name>
        <dbReference type="ChEBI" id="CHEBI:29105"/>
        <label>2</label>
    </ligand>
</feature>
<dbReference type="Gene3D" id="4.10.860.120">
    <property type="entry name" value="RNA polymerase II, clamp domain"/>
    <property type="match status" value="1"/>
</dbReference>
<evidence type="ECO:0000256" key="9">
    <source>
        <dbReference type="HAMAP-Rule" id="MF_01321"/>
    </source>
</evidence>
<evidence type="ECO:0000256" key="3">
    <source>
        <dbReference type="ARBA" id="ARBA00022478"/>
    </source>
</evidence>
<dbReference type="Pfam" id="PF04565">
    <property type="entry name" value="RNA_pol_Rpb2_3"/>
    <property type="match status" value="1"/>
</dbReference>
<dbReference type="InterPro" id="IPR007644">
    <property type="entry name" value="RNA_pol_bsu_protrusion"/>
</dbReference>
<dbReference type="Gene3D" id="1.10.274.100">
    <property type="entry name" value="RNA polymerase Rpb1, domain 3"/>
    <property type="match status" value="2"/>
</dbReference>
<feature type="binding site" evidence="10">
    <location>
        <position position="1203"/>
    </location>
    <ligand>
        <name>Zn(2+)</name>
        <dbReference type="ChEBI" id="CHEBI:29105"/>
        <label>1</label>
    </ligand>
</feature>
<keyword evidence="3 9" id="KW-0240">DNA-directed RNA polymerase</keyword>
<comment type="cofactor">
    <cofactor evidence="10">
        <name>Zn(2+)</name>
        <dbReference type="ChEBI" id="CHEBI:29105"/>
    </cofactor>
    <text evidence="10">Binds 2 Zn(2+) ions per subunit.</text>
</comment>
<dbReference type="HAMAP" id="MF_01321">
    <property type="entry name" value="RNApol_bact_RpoB"/>
    <property type="match status" value="1"/>
</dbReference>
<dbReference type="InterPro" id="IPR037033">
    <property type="entry name" value="DNA-dir_RNAP_su2_hyb_sf"/>
</dbReference>
<dbReference type="Gene3D" id="3.90.1100.10">
    <property type="match status" value="1"/>
</dbReference>
<dbReference type="Gene3D" id="1.10.40.90">
    <property type="match status" value="1"/>
</dbReference>
<evidence type="ECO:0000256" key="10">
    <source>
        <dbReference type="HAMAP-Rule" id="MF_01322"/>
    </source>
</evidence>
<comment type="caution">
    <text evidence="14">The sequence shown here is derived from an EMBL/GenBank/DDBJ whole genome shotgun (WGS) entry which is preliminary data.</text>
</comment>
<evidence type="ECO:0000256" key="12">
    <source>
        <dbReference type="RuleBase" id="RU363031"/>
    </source>
</evidence>
<comment type="similarity">
    <text evidence="10 11">Belongs to the RNA polymerase beta' chain family.</text>
</comment>
<evidence type="ECO:0000256" key="4">
    <source>
        <dbReference type="ARBA" id="ARBA00022679"/>
    </source>
</evidence>
<evidence type="ECO:0000256" key="8">
    <source>
        <dbReference type="ARBA" id="ARBA00048552"/>
    </source>
</evidence>
<dbReference type="InterPro" id="IPR007083">
    <property type="entry name" value="RNA_pol_Rpb1_4"/>
</dbReference>
<dbReference type="InterPro" id="IPR038120">
    <property type="entry name" value="Rpb1_funnel_sf"/>
</dbReference>
<dbReference type="Gene3D" id="2.40.50.100">
    <property type="match status" value="4"/>
</dbReference>
<dbReference type="InterPro" id="IPR042107">
    <property type="entry name" value="DNA-dir_RNA_pol_bsu_ext_1_sf"/>
</dbReference>
<dbReference type="PROSITE" id="PS01166">
    <property type="entry name" value="RNA_POL_BETA"/>
    <property type="match status" value="1"/>
</dbReference>
<dbReference type="InterPro" id="IPR007641">
    <property type="entry name" value="RNA_pol_Rpb2_7"/>
</dbReference>
<dbReference type="SUPFAM" id="SSF64484">
    <property type="entry name" value="beta and beta-prime subunits of DNA dependent RNA-polymerase"/>
    <property type="match status" value="2"/>
</dbReference>
<dbReference type="Pfam" id="PF04998">
    <property type="entry name" value="RNA_pol_Rpb1_5"/>
    <property type="match status" value="1"/>
</dbReference>
<feature type="binding site" evidence="10">
    <location>
        <position position="1188"/>
    </location>
    <ligand>
        <name>Zn(2+)</name>
        <dbReference type="ChEBI" id="CHEBI:29105"/>
        <label>1</label>
    </ligand>
</feature>
<dbReference type="Gene3D" id="2.40.270.10">
    <property type="entry name" value="DNA-directed RNA polymerase, subunit 2, domain 6"/>
    <property type="match status" value="1"/>
</dbReference>
<keyword evidence="7 9" id="KW-0804">Transcription</keyword>
<feature type="binding site" evidence="10">
    <location>
        <position position="1582"/>
    </location>
    <ligand>
        <name>Mg(2+)</name>
        <dbReference type="ChEBI" id="CHEBI:18420"/>
    </ligand>
</feature>
<reference evidence="14 15" key="1">
    <citation type="submission" date="2018-08" db="EMBL/GenBank/DDBJ databases">
        <title>Draft genome of candidate division NPL-UPA2 bacterium Unc8 that adapted to ultra-basic serpentinizing groundwater.</title>
        <authorList>
            <person name="Ishii S."/>
            <person name="Suzuki S."/>
            <person name="Nealson K.H."/>
        </authorList>
    </citation>
    <scope>NUCLEOTIDE SEQUENCE [LARGE SCALE GENOMIC DNA]</scope>
    <source>
        <strain evidence="14">Unc8</strain>
    </source>
</reference>
<dbReference type="InterPro" id="IPR010243">
    <property type="entry name" value="RNA_pol_bsu_bac"/>
</dbReference>
<evidence type="ECO:0000313" key="15">
    <source>
        <dbReference type="Proteomes" id="UP000266287"/>
    </source>
</evidence>
<dbReference type="Pfam" id="PF04560">
    <property type="entry name" value="RNA_pol_Rpb2_7"/>
    <property type="match status" value="1"/>
</dbReference>
<dbReference type="GO" id="GO:0000428">
    <property type="term" value="C:DNA-directed RNA polymerase complex"/>
    <property type="evidence" value="ECO:0007669"/>
    <property type="project" value="UniProtKB-KW"/>
</dbReference>
<sequence>MRQMIERKGFARIPVVMDPPDLVELQKHSYDEFLQEKMHPDKRRQQGLEAVFREIFPITSDDGKCSFEFLNYSIEKPGYTIEDCQQIGMTYAAPLKARMRLVLHDKGGEDKDIRKQEVYLGEIPLMSENGSFIINGVERVVVGQLHRSPGVFYDEKVHSSGKRLYSAKIIPHRGGWIEFEFDRHGLLWVTIDRGRRVLATTFLRAFGYSSDEEIIKLFYDIEMVKLGATLQENQKIIGRLLAESVIIREGASVPLGTELNAEILAEIAKERTNLRLIILTKEGKSIIDTLKMDHCCTREEALIEIYQRLRPGEPTTTESASRYFQRLFFSSNYYSLGRVGRHRLNQRLGTNVSENMTSLRKEDLAGILRYLLKLESGDNSVDDIDHLGNRRLRLVGELVEAQFRIALARMERNIREKMNSRELTDLWPRNMINFKVVSSVLKDFFGRSQLSQFMDQINPLAELTHKRRISALGPGGLSRERAGFEARDIHFSHYGRICPVETPEGLNIGLIVSLSTYARTNKYGFLETPYRKVKDRKVTNEIAWLSADVEDNYFIAQINTELDEQGRLKDEEVFARFRDDFIMKPAHEIEYMDVSPLQLVSVSAGLIPFLEHDDANRALMGSNMQRQAVSLLRTEAPLVGTGLESTVARDAGATVIARTAGRVERVIADEIIIRGRSGTRKYPLQKFYRSNQNISLNQKPLTYPGDLVKAGEIIADGPATSGGELALGKNVLVAFMPWRGYNFEDAILISEKIVKDDIYTSIHIEEFEVEERDTRLGPEEITRDIPNVSEDTLGNLDENGIVRIGAEVNPGDILVGKVAPRGETELLPEDRLLRAIFGEKAGDVRDASLKVPPGGGGTVINVRVFSRQSGALNTTTLSSGVNKVAKVYIAVKQKLQVGDKLSGRHGNKGVVSCILPEEDMPYLPDGTPVEIVINPLGVPSRMTLGQILEAHLGWAAHAMGIYVSSPVFDGAKEKDIKDLLCSAGLPENGTTTLYDGYTGEPFTNKITVGYIYIMKLNHLVDEKVHARATGPYSLITQQPLGGKAQLGGQRFGEMEVWALEGYGAAHILQELLTVKSDDVAGRARMYESIVKGENAFPPSTPESFNVLTRELQSLCLDIRYEEKVGEKVFLSRRDTGNISIGIASPEAIFSWSRGEVKKPETINYRTFKPEKDGLFCEKIFGPAHDWECHCGKYKRIKHKGIICDYCGVEVTRSEVRRERMGHIKLACPVVHIWFFRIVPSRIGAILEMSMRDLEKVIYYEKYVVIDPGDSGLKKGTLLMEEERWLYQKQFGSCFKAEIGAEAIRELLEMVSLDELVATLRAGLEKATSSSAQLRIMKRLRIVEGFRQSDNKLGWMVMDVIPVLPPDLRPLIPLDDGGRFATSDLNDLYRRILNRNSRLRKLLQDPVTPGIIIRNEKRMLQEAVDALFDNGCRGKPIVRAGNRPLKSLSDVLKGKGGRFRQNLLGKRADYSGRSVVVVNPKLKFSQCGLPRRMALELFEPFILEKLRERGLAHTIRGAKRTFEKIGHEIWKILEEVVKDHMVLLNRAPTLHRLGIQAFQPTLVEGNAIHIHPLVCTAFNADFDGDQMAVHIPLSTEAQMEAYLLMLSSRNVLSPASGEPIAVPTQDIVLGCYYLTKERAGAKGEGKIFSDPGEVEIAWRNGYVDIQAMIKICRGRKLVTTTVGRVIFNTLLPPLIPFVNQELKKSDLSHLIGIVHRQCGAEEAVQLLDSIKDIGFEVVTTAGISIAIDDSVIPPAKNSILKEAKGKVNEIKEQYHRGLITNGERHNRIIDLWTRCTDKISNLVFEQMEKSSKDGQFNSIFMMADSGARGSRLQIRQLGGMRGLMAKSSGEIIETPITANFREGLTALEYFLSTHGGRKGLADTALKTADSGYLTRRLVDVAQDLIITEEDCGTPNGIEVEAIYGGMEELVSLGKRVVGRIACDDIIIPQLGNIIVKNRDEITEELADVIEEAGIERVKVRSPLTCETRQGICRRCYGRNLSTGHLVELGEAVGVIAAQSIGEPGTQLTMRTFHVGGAAQRVIEQSAAFARDDGVVHYYRLKTIKNKEQQTIVLNRNGAILICNKEGGELERHIVLPGAVIACESGVSVAKGDLLASWDPYMRPILSEIEGNVEFEDIVLGVTVQEEFDRATGLTTKVITEHKADLHPQIVIRDASKQILGYYGLPPRACIVVRERDRVSPGDLLSKTPREVAGTVDITGGLPRIVELFEARRPKNPAVITEIDGIVEFTESVGEKRKIIVKNEETGMKREYLVPPGKHMTIYKGEMVSAGQPLTDGPVVLQDILRVRGIKNLQRHLIDQIQEIYWLQGVTINDKHIELIIRQMLRRIEIENKGDTAFLIGDQIDRWKFEEENEKLKTEGKRPARAAPVILGITRASLSTDSFIAAASFQETTRVLTDAAFNGRKDELKSLKENVVLGRLIPAGTGMSHHYHIAIDADVKSIN</sequence>
<evidence type="ECO:0000256" key="2">
    <source>
        <dbReference type="ARBA" id="ARBA00009839"/>
    </source>
</evidence>
<evidence type="ECO:0000259" key="13">
    <source>
        <dbReference type="SMART" id="SM00663"/>
    </source>
</evidence>
<dbReference type="NCBIfam" id="TIGR02386">
    <property type="entry name" value="rpoC_TIGR"/>
    <property type="match status" value="1"/>
</dbReference>
<dbReference type="InterPro" id="IPR000722">
    <property type="entry name" value="RNA_pol_asu"/>
</dbReference>
<evidence type="ECO:0000256" key="5">
    <source>
        <dbReference type="ARBA" id="ARBA00022695"/>
    </source>
</evidence>
<dbReference type="GO" id="GO:0003677">
    <property type="term" value="F:DNA binding"/>
    <property type="evidence" value="ECO:0007669"/>
    <property type="project" value="UniProtKB-UniRule"/>
</dbReference>
<feature type="domain" description="RNA polymerase N-terminal" evidence="13">
    <location>
        <begin position="1353"/>
        <end position="1634"/>
    </location>
</feature>
<dbReference type="SMART" id="SM00663">
    <property type="entry name" value="RPOLA_N"/>
    <property type="match status" value="1"/>
</dbReference>
<dbReference type="CDD" id="cd02655">
    <property type="entry name" value="RNAP_beta'_C"/>
    <property type="match status" value="1"/>
</dbReference>
<dbReference type="Gene3D" id="3.90.1110.10">
    <property type="entry name" value="RNA polymerase Rpb2, domain 2"/>
    <property type="match status" value="1"/>
</dbReference>
<keyword evidence="5 9" id="KW-0548">Nucleotidyltransferase</keyword>
<dbReference type="InterPro" id="IPR007066">
    <property type="entry name" value="RNA_pol_Rpb1_3"/>
</dbReference>
<gene>
    <name evidence="10 14" type="primary">rpoC</name>
    <name evidence="9" type="synonym">rpoB</name>
    <name evidence="14" type="ORF">B9J77_03230</name>
</gene>
<dbReference type="InterPro" id="IPR012754">
    <property type="entry name" value="DNA-dir_RpoC_beta_prime_bact"/>
</dbReference>
<dbReference type="NCBIfam" id="NF001616">
    <property type="entry name" value="PRK00405.1"/>
    <property type="match status" value="1"/>
</dbReference>
<dbReference type="Pfam" id="PF00562">
    <property type="entry name" value="RNA_pol_Rpb2_6"/>
    <property type="match status" value="1"/>
</dbReference>
<dbReference type="Gene3D" id="3.90.1800.10">
    <property type="entry name" value="RNA polymerase alpha subunit dimerisation domain"/>
    <property type="match status" value="1"/>
</dbReference>
<keyword evidence="6 10" id="KW-0479">Metal-binding</keyword>
<dbReference type="InterPro" id="IPR007120">
    <property type="entry name" value="DNA-dir_RNAP_su2_dom"/>
</dbReference>
<dbReference type="InterPro" id="IPR007080">
    <property type="entry name" value="RNA_pol_Rpb1_1"/>
</dbReference>
<keyword evidence="10" id="KW-0862">Zinc</keyword>
<evidence type="ECO:0000256" key="1">
    <source>
        <dbReference type="ARBA" id="ARBA00007616"/>
    </source>
</evidence>
<dbReference type="InterPro" id="IPR006592">
    <property type="entry name" value="RNA_pol_N"/>
</dbReference>
<keyword evidence="10" id="KW-0460">Magnesium</keyword>
<accession>A0A399FY17</accession>
<comment type="similarity">
    <text evidence="1">In the N-terminal section; belongs to the RNA polymerase beta chain family.</text>
</comment>
<dbReference type="Gene3D" id="1.10.150.390">
    <property type="match status" value="1"/>
</dbReference>
<dbReference type="InterPro" id="IPR045867">
    <property type="entry name" value="DNA-dir_RpoC_beta_prime"/>
</dbReference>
<dbReference type="Proteomes" id="UP000266287">
    <property type="component" value="Unassembled WGS sequence"/>
</dbReference>
<feature type="binding site" evidence="10">
    <location>
        <position position="1994"/>
    </location>
    <ligand>
        <name>Zn(2+)</name>
        <dbReference type="ChEBI" id="CHEBI:29105"/>
        <label>2</label>
    </ligand>
</feature>
<dbReference type="EC" id="2.7.7.6" evidence="9"/>
<comment type="cofactor">
    <cofactor evidence="10">
        <name>Mg(2+)</name>
        <dbReference type="ChEBI" id="CHEBI:18420"/>
    </cofactor>
    <text evidence="10">Binds 1 Mg(2+) ion per subunit.</text>
</comment>
<dbReference type="Pfam" id="PF05000">
    <property type="entry name" value="RNA_pol_Rpb1_4"/>
    <property type="match status" value="1"/>
</dbReference>
<dbReference type="Pfam" id="PF04997">
    <property type="entry name" value="RNA_pol_Rpb1_1"/>
    <property type="match status" value="1"/>
</dbReference>
<dbReference type="InterPro" id="IPR007645">
    <property type="entry name" value="RNA_pol_Rpb2_3"/>
</dbReference>
<dbReference type="HAMAP" id="MF_01322">
    <property type="entry name" value="RNApol_bact_RpoC"/>
    <property type="match status" value="1"/>
</dbReference>
<dbReference type="GO" id="GO:0003899">
    <property type="term" value="F:DNA-directed RNA polymerase activity"/>
    <property type="evidence" value="ECO:0007669"/>
    <property type="project" value="UniProtKB-UniRule"/>
</dbReference>
<dbReference type="InterPro" id="IPR044893">
    <property type="entry name" value="RNA_pol_Rpb1_clamp_domain"/>
</dbReference>
<dbReference type="GO" id="GO:0006351">
    <property type="term" value="P:DNA-templated transcription"/>
    <property type="evidence" value="ECO:0007669"/>
    <property type="project" value="UniProtKB-UniRule"/>
</dbReference>
<comment type="subunit">
    <text evidence="9 12">The RNAP catalytic core consists of 2 alpha, 1 beta, 1 beta' and 1 omega subunit. When a sigma factor is associated with the core the holoenzyme is formed, which can initiate transcription.</text>
</comment>
<dbReference type="GO" id="GO:0008270">
    <property type="term" value="F:zinc ion binding"/>
    <property type="evidence" value="ECO:0007669"/>
    <property type="project" value="UniProtKB-UniRule"/>
</dbReference>
<dbReference type="InterPro" id="IPR007081">
    <property type="entry name" value="RNA_pol_Rpb1_5"/>
</dbReference>
<comment type="similarity">
    <text evidence="2">In the C-terminal section; belongs to the RNA polymerase beta' chain family.</text>
</comment>
<dbReference type="EMBL" id="NDHY01000005">
    <property type="protein sequence ID" value="RII00309.1"/>
    <property type="molecule type" value="Genomic_DNA"/>
</dbReference>
<dbReference type="InterPro" id="IPR007642">
    <property type="entry name" value="RNA_pol_Rpb2_2"/>
</dbReference>
<feature type="binding site" evidence="10">
    <location>
        <position position="1580"/>
    </location>
    <ligand>
        <name>Mg(2+)</name>
        <dbReference type="ChEBI" id="CHEBI:18420"/>
    </ligand>
</feature>
<dbReference type="Gene3D" id="1.10.132.30">
    <property type="match status" value="1"/>
</dbReference>
<dbReference type="InterPro" id="IPR007121">
    <property type="entry name" value="RNA_pol_bsu_CS"/>
</dbReference>
<dbReference type="InterPro" id="IPR019462">
    <property type="entry name" value="DNA-dir_RNA_pol_bsu_external_1"/>
</dbReference>
<proteinExistence type="inferred from homology"/>
<dbReference type="InterPro" id="IPR037034">
    <property type="entry name" value="RNA_pol_Rpb2_2_sf"/>
</dbReference>
<feature type="binding site" evidence="10">
    <location>
        <position position="1984"/>
    </location>
    <ligand>
        <name>Zn(2+)</name>
        <dbReference type="ChEBI" id="CHEBI:29105"/>
        <label>2</label>
    </ligand>
</feature>
<feature type="binding site" evidence="10">
    <location>
        <position position="1910"/>
    </location>
    <ligand>
        <name>Zn(2+)</name>
        <dbReference type="ChEBI" id="CHEBI:29105"/>
        <label>2</label>
    </ligand>
</feature>
<comment type="function">
    <text evidence="9 11">DNA-dependent RNA polymerase catalyzes the transcription of DNA into RNA using the four ribonucleoside triphosphates as substrates.</text>
</comment>
<evidence type="ECO:0000256" key="11">
    <source>
        <dbReference type="RuleBase" id="RU004279"/>
    </source>
</evidence>
<dbReference type="PANTHER" id="PTHR19376">
    <property type="entry name" value="DNA-DIRECTED RNA POLYMERASE"/>
    <property type="match status" value="1"/>
</dbReference>
<dbReference type="NCBIfam" id="TIGR02013">
    <property type="entry name" value="rpoB"/>
    <property type="match status" value="1"/>
</dbReference>
<dbReference type="InterPro" id="IPR042102">
    <property type="entry name" value="RNA_pol_Rpb1_3_sf"/>
</dbReference>
<dbReference type="Gene3D" id="2.30.150.10">
    <property type="entry name" value="DNA-directed RNA polymerase, beta subunit, external 1 domain"/>
    <property type="match status" value="1"/>
</dbReference>
<dbReference type="InterPro" id="IPR015712">
    <property type="entry name" value="DNA-dir_RNA_pol_su2"/>
</dbReference>